<name>A0A0G4HNY1_9ALVE</name>
<protein>
    <submittedName>
        <fullName evidence="2">Uncharacterized protein</fullName>
    </submittedName>
</protein>
<feature type="compositionally biased region" description="Polar residues" evidence="1">
    <location>
        <begin position="540"/>
        <end position="550"/>
    </location>
</feature>
<proteinExistence type="predicted"/>
<evidence type="ECO:0000256" key="1">
    <source>
        <dbReference type="SAM" id="MobiDB-lite"/>
    </source>
</evidence>
<evidence type="ECO:0000313" key="2">
    <source>
        <dbReference type="EMBL" id="CEM46022.1"/>
    </source>
</evidence>
<feature type="region of interest" description="Disordered" evidence="1">
    <location>
        <begin position="527"/>
        <end position="559"/>
    </location>
</feature>
<accession>A0A0G4HNY1</accession>
<dbReference type="PhylomeDB" id="A0A0G4HNY1"/>
<dbReference type="EMBL" id="CDMZ01003345">
    <property type="protein sequence ID" value="CEM46022.1"/>
    <property type="molecule type" value="Genomic_DNA"/>
</dbReference>
<gene>
    <name evidence="2" type="ORF">Cvel_7734</name>
</gene>
<reference evidence="2" key="1">
    <citation type="submission" date="2014-11" db="EMBL/GenBank/DDBJ databases">
        <authorList>
            <person name="Otto D Thomas"/>
            <person name="Naeem Raeece"/>
        </authorList>
    </citation>
    <scope>NUCLEOTIDE SEQUENCE</scope>
</reference>
<feature type="region of interest" description="Disordered" evidence="1">
    <location>
        <begin position="230"/>
        <end position="251"/>
    </location>
</feature>
<sequence>MESLGTTNALHVAVRCCSTGSPSVALHPTSRYFSFKELQNIKLRDDLNHFDPYEGTFCPTGRDETGRLSFTQEVSYRELDSAPTASLAFNKYEGKWGLSNPGTGSTLFLDSPSAFPVEDPVMAKEAAGTFNNGSATLSEQPPFFVDIIRNVVFEQADGTGGARGGPGGHGIKRPKRPVRPPRPALKALGDVNVENLYAKHCRLFYPAQPHGPLVKDMPDWTGRVEGTRFYKEAEGEEGDDSETSGASDLEGSPCEALLEGSWFAINKGDGTDMVPQVENANGLNNIPSDWISGSSASIDPKESLQKALLKKFPGSQTSGITAKSIEDCELRAIKRERAEQAQSISRGYRYASTEMGFELAQALLGLSPETHLKIVEAPVGEGVMWDPFEIPNAIVETAKGMATWANELKNEKLELWGDTANWVDCATDALQFKKLLCDISCVSDAVRTGNRAILKRLTDVAETLQSNIIRIVDWHADHHDAMLNYLADLIDFNENTYWRDIKKKVDKLAAKKKKTLLAEDLLDCRRQQKQKEKENRGGTEASSPPLSNPSEAREGSKRKHEMLECLLGEREVRSNEPGGELAKTVDQMAQEIKTLLLYPSTEEEAHHGPPLLDALDHSEIKSLASTIVETAQSLQHALSFKAEQETGRPRSLDLIHRHLESHNSSSTLTPEEKKGHVERVLKETARRIAAVRGKAVHVAETHRRKATAMAEEMRDRLHGRVAASAAAQREAESRVAVDPVGVSFAASVASRSQPHLEQLRENHKKQDEALTSWANALASNDAFGTALNFLGKAEILFEEFDMAFLDSASELEFAPEGQEESERKGGDDANAPDLTEAKHFSRSVRRHDNTREREDLVAFLLFHRQEAQRGVVSLSHYLSNVKAAAAAYISEASAEQALRDSLRLSLSSYLDCASQSAGYSSLTQRYAELRKVRRECMRKLGGTMRAVSSELKNILDVLEGGTLIPSLVVLTIRQMVEKYERGRRTQAGGVPVVSCDEHGFHDWIIRGVLNGPVGSVIISLEFSVNLQSFLRDRFESENPFVDRTFRDAKTTAAIPRPAELRGFGEIAAALHAQTAELFGVLSSDVLSVHSSEGVAGAGELEDDAGTERRKQTHSALFRKEVHIAHEKVCAA</sequence>
<feature type="region of interest" description="Disordered" evidence="1">
    <location>
        <begin position="157"/>
        <end position="185"/>
    </location>
</feature>
<dbReference type="VEuPathDB" id="CryptoDB:Cvel_7734"/>
<feature type="compositionally biased region" description="Gly residues" evidence="1">
    <location>
        <begin position="158"/>
        <end position="169"/>
    </location>
</feature>
<organism evidence="2">
    <name type="scientific">Chromera velia CCMP2878</name>
    <dbReference type="NCBI Taxonomy" id="1169474"/>
    <lineage>
        <taxon>Eukaryota</taxon>
        <taxon>Sar</taxon>
        <taxon>Alveolata</taxon>
        <taxon>Colpodellida</taxon>
        <taxon>Chromeraceae</taxon>
        <taxon>Chromera</taxon>
    </lineage>
</organism>
<feature type="compositionally biased region" description="Basic and acidic residues" evidence="1">
    <location>
        <begin position="527"/>
        <end position="537"/>
    </location>
</feature>
<dbReference type="AlphaFoldDB" id="A0A0G4HNY1"/>
<feature type="compositionally biased region" description="Basic residues" evidence="1">
    <location>
        <begin position="170"/>
        <end position="179"/>
    </location>
</feature>
<feature type="region of interest" description="Disordered" evidence="1">
    <location>
        <begin position="813"/>
        <end position="847"/>
    </location>
</feature>